<feature type="compositionally biased region" description="Pro residues" evidence="6">
    <location>
        <begin position="109"/>
        <end position="122"/>
    </location>
</feature>
<evidence type="ECO:0000256" key="1">
    <source>
        <dbReference type="ARBA" id="ARBA00004167"/>
    </source>
</evidence>
<comment type="similarity">
    <text evidence="2">Belongs to the TrbI/VirB10 family.</text>
</comment>
<dbReference type="OrthoDB" id="181913at2"/>
<keyword evidence="3" id="KW-0812">Transmembrane</keyword>
<evidence type="ECO:0000313" key="7">
    <source>
        <dbReference type="EMBL" id="VVM06257.1"/>
    </source>
</evidence>
<protein>
    <recommendedName>
        <fullName evidence="9">Type IV secretion system protein virB10</fullName>
    </recommendedName>
</protein>
<keyword evidence="5" id="KW-0472">Membrane</keyword>
<sequence length="423" mass="45808">MPRIQQYLLKIRAWLSQHRELALFGGIGLLLLLLLIGADYGVNALVQKVVADARKLYRERQAPAHLSAIPPKRSLPPREQALVVQKRSTGAAPSVVPLDIAKAHEKPPESSPPPIQLNPPPTEKAKATLGPLESPPPNRQAPVPTGLVNQHALVEGSPESTPVVTRVAKKRYLFRNLADSAMETSAGGKGEESERSKINLDTFAPRGEIIEAAATMSAFSSNTDIDVVAAVWLPFYFQGNLLLEPGDRLLGTSKGNSAFRDRMPVKFDRVVLKDGRTLPLDGVALHTDGTEGIKGYRISELGKQMVGPLLGALTQGVLYSLMMQASLFSMNPYLGSSYSPYGPYGGFPYSGMMPSGSVNGNQMMQQGLVMGGMMGGSQAVNQLMQIVNQDVGQYKPYTFVPAGTRFRVYLKNYVDVSQADYGK</sequence>
<dbReference type="InterPro" id="IPR042217">
    <property type="entry name" value="T4SS_VirB10/TrbI"/>
</dbReference>
<dbReference type="AlphaFoldDB" id="A0A5E6MJL2"/>
<dbReference type="Proteomes" id="UP000381693">
    <property type="component" value="Unassembled WGS sequence"/>
</dbReference>
<dbReference type="Gene3D" id="2.40.128.260">
    <property type="entry name" value="Type IV secretion system, VirB10/TraB/TrbI"/>
    <property type="match status" value="1"/>
</dbReference>
<feature type="region of interest" description="Disordered" evidence="6">
    <location>
        <begin position="104"/>
        <end position="142"/>
    </location>
</feature>
<dbReference type="InterPro" id="IPR005498">
    <property type="entry name" value="T4SS_VirB10/TraB/TrbI"/>
</dbReference>
<reference evidence="7" key="1">
    <citation type="submission" date="2019-09" db="EMBL/GenBank/DDBJ databases">
        <authorList>
            <person name="Cremers G."/>
        </authorList>
    </citation>
    <scope>NUCLEOTIDE SEQUENCE [LARGE SCALE GENOMIC DNA]</scope>
    <source>
        <strain evidence="7">3B</strain>
    </source>
</reference>
<gene>
    <name evidence="7" type="ORF">MAMC_01015</name>
</gene>
<accession>A0A5E6MJL2</accession>
<dbReference type="GO" id="GO:0016020">
    <property type="term" value="C:membrane"/>
    <property type="evidence" value="ECO:0007669"/>
    <property type="project" value="UniProtKB-SubCell"/>
</dbReference>
<organism evidence="7 8">
    <name type="scientific">Methylacidimicrobium cyclopophantes</name>
    <dbReference type="NCBI Taxonomy" id="1041766"/>
    <lineage>
        <taxon>Bacteria</taxon>
        <taxon>Pseudomonadati</taxon>
        <taxon>Verrucomicrobiota</taxon>
        <taxon>Methylacidimicrobium</taxon>
    </lineage>
</organism>
<evidence type="ECO:0000256" key="6">
    <source>
        <dbReference type="SAM" id="MobiDB-lite"/>
    </source>
</evidence>
<evidence type="ECO:0000256" key="5">
    <source>
        <dbReference type="ARBA" id="ARBA00023136"/>
    </source>
</evidence>
<comment type="subcellular location">
    <subcellularLocation>
        <location evidence="1">Membrane</location>
        <topology evidence="1">Single-pass membrane protein</topology>
    </subcellularLocation>
</comment>
<name>A0A5E6MJL2_9BACT</name>
<dbReference type="Pfam" id="PF03743">
    <property type="entry name" value="TrbI"/>
    <property type="match status" value="1"/>
</dbReference>
<dbReference type="RefSeq" id="WP_142525060.1">
    <property type="nucleotide sequence ID" value="NZ_CABFUZ020000109.1"/>
</dbReference>
<evidence type="ECO:0000256" key="2">
    <source>
        <dbReference type="ARBA" id="ARBA00010265"/>
    </source>
</evidence>
<keyword evidence="4" id="KW-1133">Transmembrane helix</keyword>
<evidence type="ECO:0000256" key="3">
    <source>
        <dbReference type="ARBA" id="ARBA00022692"/>
    </source>
</evidence>
<dbReference type="EMBL" id="CABFUZ020000109">
    <property type="protein sequence ID" value="VVM06257.1"/>
    <property type="molecule type" value="Genomic_DNA"/>
</dbReference>
<evidence type="ECO:0000313" key="8">
    <source>
        <dbReference type="Proteomes" id="UP000381693"/>
    </source>
</evidence>
<evidence type="ECO:0008006" key="9">
    <source>
        <dbReference type="Google" id="ProtNLM"/>
    </source>
</evidence>
<evidence type="ECO:0000256" key="4">
    <source>
        <dbReference type="ARBA" id="ARBA00022989"/>
    </source>
</evidence>
<proteinExistence type="inferred from homology"/>
<keyword evidence="8" id="KW-1185">Reference proteome</keyword>
<comment type="caution">
    <text evidence="7">The sequence shown here is derived from an EMBL/GenBank/DDBJ whole genome shotgun (WGS) entry which is preliminary data.</text>
</comment>